<accession>A0A2Z2P250</accession>
<dbReference type="Proteomes" id="UP000250079">
    <property type="component" value="Chromosome"/>
</dbReference>
<dbReference type="KEGG" id="gai:IMCC3135_22635"/>
<keyword evidence="2" id="KW-1185">Reference proteome</keyword>
<dbReference type="AlphaFoldDB" id="A0A2Z2P250"/>
<gene>
    <name evidence="1" type="ORF">IMCC3135_22635</name>
</gene>
<sequence>MNPLIRLCGLKRRHGENDLLRRAGILNCYSQPQFRRMTGPSYLAAHGVVSATHIAAQLPADLRKARTKSAMDSRPYMLSPVKQTREARYGMPRGHDPDALPSGGASVVVRGGESPLHGKGKQFKHVCVLH</sequence>
<name>A0A2Z2P250_9GAMM</name>
<protein>
    <submittedName>
        <fullName evidence="1">Uncharacterized protein</fullName>
    </submittedName>
</protein>
<evidence type="ECO:0000313" key="2">
    <source>
        <dbReference type="Proteomes" id="UP000250079"/>
    </source>
</evidence>
<dbReference type="EMBL" id="CP018632">
    <property type="protein sequence ID" value="ASJ74597.1"/>
    <property type="molecule type" value="Genomic_DNA"/>
</dbReference>
<reference evidence="1 2" key="1">
    <citation type="submission" date="2016-12" db="EMBL/GenBank/DDBJ databases">
        <authorList>
            <person name="Song W.-J."/>
            <person name="Kurnit D.M."/>
        </authorList>
    </citation>
    <scope>NUCLEOTIDE SEQUENCE [LARGE SCALE GENOMIC DNA]</scope>
    <source>
        <strain evidence="1 2">IMCC3135</strain>
    </source>
</reference>
<organism evidence="1 2">
    <name type="scientific">Granulosicoccus antarcticus IMCC3135</name>
    <dbReference type="NCBI Taxonomy" id="1192854"/>
    <lineage>
        <taxon>Bacteria</taxon>
        <taxon>Pseudomonadati</taxon>
        <taxon>Pseudomonadota</taxon>
        <taxon>Gammaproteobacteria</taxon>
        <taxon>Chromatiales</taxon>
        <taxon>Granulosicoccaceae</taxon>
        <taxon>Granulosicoccus</taxon>
    </lineage>
</organism>
<proteinExistence type="predicted"/>
<evidence type="ECO:0000313" key="1">
    <source>
        <dbReference type="EMBL" id="ASJ74597.1"/>
    </source>
</evidence>